<dbReference type="AlphaFoldDB" id="A0A8S3HL71"/>
<dbReference type="EMBL" id="CAJOBI010320668">
    <property type="protein sequence ID" value="CAF5184529.1"/>
    <property type="molecule type" value="Genomic_DNA"/>
</dbReference>
<dbReference type="Proteomes" id="UP000676336">
    <property type="component" value="Unassembled WGS sequence"/>
</dbReference>
<comment type="caution">
    <text evidence="2">The sequence shown here is derived from an EMBL/GenBank/DDBJ whole genome shotgun (WGS) entry which is preliminary data.</text>
</comment>
<name>A0A8S3HL71_9BILA</name>
<keyword evidence="1" id="KW-0732">Signal</keyword>
<organism evidence="2 3">
    <name type="scientific">Rotaria magnacalcarata</name>
    <dbReference type="NCBI Taxonomy" id="392030"/>
    <lineage>
        <taxon>Eukaryota</taxon>
        <taxon>Metazoa</taxon>
        <taxon>Spiralia</taxon>
        <taxon>Gnathifera</taxon>
        <taxon>Rotifera</taxon>
        <taxon>Eurotatoria</taxon>
        <taxon>Bdelloidea</taxon>
        <taxon>Philodinida</taxon>
        <taxon>Philodinidae</taxon>
        <taxon>Rotaria</taxon>
    </lineage>
</organism>
<dbReference type="InterPro" id="IPR009011">
    <property type="entry name" value="Man6P_isomerase_rcpt-bd_dom_sf"/>
</dbReference>
<gene>
    <name evidence="2" type="ORF">SMN809_LOCUS70032</name>
</gene>
<feature type="signal peptide" evidence="1">
    <location>
        <begin position="1"/>
        <end position="24"/>
    </location>
</feature>
<evidence type="ECO:0000256" key="1">
    <source>
        <dbReference type="SAM" id="SignalP"/>
    </source>
</evidence>
<protein>
    <submittedName>
        <fullName evidence="2">Uncharacterized protein</fullName>
    </submittedName>
</protein>
<accession>A0A8S3HL71</accession>
<dbReference type="SUPFAM" id="SSF50911">
    <property type="entry name" value="Mannose 6-phosphate receptor domain"/>
    <property type="match status" value="1"/>
</dbReference>
<evidence type="ECO:0000313" key="3">
    <source>
        <dbReference type="Proteomes" id="UP000676336"/>
    </source>
</evidence>
<reference evidence="2" key="1">
    <citation type="submission" date="2021-02" db="EMBL/GenBank/DDBJ databases">
        <authorList>
            <person name="Nowell W R."/>
        </authorList>
    </citation>
    <scope>NUCLEOTIDE SEQUENCE</scope>
</reference>
<sequence>MTAQKNVVLLSCLLLVYLPNQLISVDPCVFDLHAKGIIDLTGVGHVDGTPAWKNVKPVKDDKHVYSYNPCRPFTLSTCENVAACQTFTTDEKLAYSLGTQ</sequence>
<feature type="chain" id="PRO_5035927835" evidence="1">
    <location>
        <begin position="25"/>
        <end position="100"/>
    </location>
</feature>
<proteinExistence type="predicted"/>
<feature type="non-terminal residue" evidence="2">
    <location>
        <position position="1"/>
    </location>
</feature>
<evidence type="ECO:0000313" key="2">
    <source>
        <dbReference type="EMBL" id="CAF5184529.1"/>
    </source>
</evidence>
<dbReference type="Gene3D" id="2.70.130.10">
    <property type="entry name" value="Mannose-6-phosphate receptor binding domain"/>
    <property type="match status" value="1"/>
</dbReference>